<feature type="compositionally biased region" description="Basic and acidic residues" evidence="1">
    <location>
        <begin position="16"/>
        <end position="29"/>
    </location>
</feature>
<accession>A0AAE0ZWB1</accession>
<gene>
    <name evidence="2" type="ORF">RRG08_046748</name>
</gene>
<dbReference type="Proteomes" id="UP001283361">
    <property type="component" value="Unassembled WGS sequence"/>
</dbReference>
<dbReference type="AlphaFoldDB" id="A0AAE0ZWB1"/>
<reference evidence="2" key="1">
    <citation type="journal article" date="2023" name="G3 (Bethesda)">
        <title>A reference genome for the long-term kleptoplast-retaining sea slug Elysia crispata morphotype clarki.</title>
        <authorList>
            <person name="Eastman K.E."/>
            <person name="Pendleton A.L."/>
            <person name="Shaikh M.A."/>
            <person name="Suttiyut T."/>
            <person name="Ogas R."/>
            <person name="Tomko P."/>
            <person name="Gavelis G."/>
            <person name="Widhalm J.R."/>
            <person name="Wisecaver J.H."/>
        </authorList>
    </citation>
    <scope>NUCLEOTIDE SEQUENCE</scope>
    <source>
        <strain evidence="2">ECLA1</strain>
    </source>
</reference>
<evidence type="ECO:0000313" key="3">
    <source>
        <dbReference type="Proteomes" id="UP001283361"/>
    </source>
</evidence>
<organism evidence="2 3">
    <name type="scientific">Elysia crispata</name>
    <name type="common">lettuce slug</name>
    <dbReference type="NCBI Taxonomy" id="231223"/>
    <lineage>
        <taxon>Eukaryota</taxon>
        <taxon>Metazoa</taxon>
        <taxon>Spiralia</taxon>
        <taxon>Lophotrochozoa</taxon>
        <taxon>Mollusca</taxon>
        <taxon>Gastropoda</taxon>
        <taxon>Heterobranchia</taxon>
        <taxon>Euthyneura</taxon>
        <taxon>Panpulmonata</taxon>
        <taxon>Sacoglossa</taxon>
        <taxon>Placobranchoidea</taxon>
        <taxon>Plakobranchidae</taxon>
        <taxon>Elysia</taxon>
    </lineage>
</organism>
<evidence type="ECO:0000256" key="1">
    <source>
        <dbReference type="SAM" id="MobiDB-lite"/>
    </source>
</evidence>
<proteinExistence type="predicted"/>
<feature type="region of interest" description="Disordered" evidence="1">
    <location>
        <begin position="81"/>
        <end position="100"/>
    </location>
</feature>
<feature type="region of interest" description="Disordered" evidence="1">
    <location>
        <begin position="16"/>
        <end position="35"/>
    </location>
</feature>
<keyword evidence="3" id="KW-1185">Reference proteome</keyword>
<protein>
    <submittedName>
        <fullName evidence="2">Uncharacterized protein</fullName>
    </submittedName>
</protein>
<sequence>MDLSRTCGYVNAASREQKSDLKVKSENNKKGKRGQVRVDLDTGLEIPGKEEEDAWLPCKHHREKDRLGPGGAWFQILEQTRGKTTHSASTTVEPSWGELFPDGCKDREKGIRRLGERSVTLEHTWEGLKPCLTPISLMTMTTDSDEDVGKNWARMKKNLERP</sequence>
<name>A0AAE0ZWB1_9GAST</name>
<dbReference type="EMBL" id="JAWDGP010003248">
    <property type="protein sequence ID" value="KAK3776081.1"/>
    <property type="molecule type" value="Genomic_DNA"/>
</dbReference>
<comment type="caution">
    <text evidence="2">The sequence shown here is derived from an EMBL/GenBank/DDBJ whole genome shotgun (WGS) entry which is preliminary data.</text>
</comment>
<evidence type="ECO:0000313" key="2">
    <source>
        <dbReference type="EMBL" id="KAK3776081.1"/>
    </source>
</evidence>